<keyword evidence="2" id="KW-1185">Reference proteome</keyword>
<evidence type="ECO:0008006" key="3">
    <source>
        <dbReference type="Google" id="ProtNLM"/>
    </source>
</evidence>
<proteinExistence type="predicted"/>
<dbReference type="SUPFAM" id="SSF55874">
    <property type="entry name" value="ATPase domain of HSP90 chaperone/DNA topoisomerase II/histidine kinase"/>
    <property type="match status" value="1"/>
</dbReference>
<evidence type="ECO:0000313" key="2">
    <source>
        <dbReference type="Proteomes" id="UP000794436"/>
    </source>
</evidence>
<comment type="caution">
    <text evidence="1">The sequence shown here is derived from an EMBL/GenBank/DDBJ whole genome shotgun (WGS) entry which is preliminary data.</text>
</comment>
<dbReference type="Gene3D" id="3.30.565.10">
    <property type="entry name" value="Histidine kinase-like ATPase, C-terminal domain"/>
    <property type="match status" value="1"/>
</dbReference>
<dbReference type="Proteomes" id="UP000794436">
    <property type="component" value="Unassembled WGS sequence"/>
</dbReference>
<dbReference type="Gene3D" id="3.30.230.10">
    <property type="match status" value="1"/>
</dbReference>
<protein>
    <recommendedName>
        <fullName evidence="3">Histidine kinase/HSP90-like ATPase domain-containing protein</fullName>
    </recommendedName>
</protein>
<sequence length="489" mass="54025">MRGHGDRRSKFLRNNLEIMGFGNARDALIQTTKELFENALDAVISSHTSWKDTSLEMLRVSVALNQKTGCVDVVCADTGSGIRTHQIKQLCAVAFETTKDGGGSERGSNACGKYGIGLKAATLYAQQQTPTACLKITTTPSSTEILHVQLRIDPESEQPAVVENLTQFVVGDDHQFFSGTEMRLAIPCPEDDDEVEYAADVLAMYFQSLRYTVPPFVGVQFTLDIGDTSIEVECSHGENPVDRFTRDLDVASDQIAYFQREKDGYSVNSMGVMKSPPSEVDLIEISVLRYANHVPVLNADDIQTCAIIKGVQKCRTWKKLGYRCRVNESHLICQLAASPALIESSSTDDRPHHHLVVAVDVSSSASTSDSIKYGGLRKTTLDKCYTSAIQHCCSQILEQLQSRGVLRSPRQCRDDELVDTFVPLIANAATSILNKCPRILQPHHVNQTQDEEENSEDVPMDGVYMQFDPELVTKRLQHVVQDALGVVLP</sequence>
<dbReference type="EMBL" id="SPLM01000001">
    <property type="protein sequence ID" value="TMW69584.1"/>
    <property type="molecule type" value="Genomic_DNA"/>
</dbReference>
<reference evidence="1" key="1">
    <citation type="submission" date="2019-03" db="EMBL/GenBank/DDBJ databases">
        <title>Long read genome sequence of the mycoparasitic Pythium oligandrum ATCC 38472 isolated from sugarbeet rhizosphere.</title>
        <authorList>
            <person name="Gaulin E."/>
        </authorList>
    </citation>
    <scope>NUCLEOTIDE SEQUENCE</scope>
    <source>
        <strain evidence="1">ATCC 38472_TT</strain>
    </source>
</reference>
<dbReference type="AlphaFoldDB" id="A0A8K1FQM6"/>
<dbReference type="InterPro" id="IPR014721">
    <property type="entry name" value="Ribsml_uS5_D2-typ_fold_subgr"/>
</dbReference>
<dbReference type="InterPro" id="IPR036890">
    <property type="entry name" value="HATPase_C_sf"/>
</dbReference>
<dbReference type="OrthoDB" id="1562195at2759"/>
<organism evidence="1 2">
    <name type="scientific">Pythium oligandrum</name>
    <name type="common">Mycoparasitic fungus</name>
    <dbReference type="NCBI Taxonomy" id="41045"/>
    <lineage>
        <taxon>Eukaryota</taxon>
        <taxon>Sar</taxon>
        <taxon>Stramenopiles</taxon>
        <taxon>Oomycota</taxon>
        <taxon>Peronosporomycetes</taxon>
        <taxon>Pythiales</taxon>
        <taxon>Pythiaceae</taxon>
        <taxon>Pythium</taxon>
    </lineage>
</organism>
<gene>
    <name evidence="1" type="ORF">Poli38472_001740</name>
</gene>
<accession>A0A8K1FQM6</accession>
<evidence type="ECO:0000313" key="1">
    <source>
        <dbReference type="EMBL" id="TMW69584.1"/>
    </source>
</evidence>
<dbReference type="Pfam" id="PF13589">
    <property type="entry name" value="HATPase_c_3"/>
    <property type="match status" value="1"/>
</dbReference>
<name>A0A8K1FQM6_PYTOL</name>